<feature type="signal peptide" evidence="1">
    <location>
        <begin position="1"/>
        <end position="22"/>
    </location>
</feature>
<protein>
    <submittedName>
        <fullName evidence="3">Lipocalin-like domain-containing protein</fullName>
    </submittedName>
</protein>
<dbReference type="Pfam" id="PF17186">
    <property type="entry name" value="Lipocalin_9"/>
    <property type="match status" value="1"/>
</dbReference>
<dbReference type="PANTHER" id="PTHR38591:SF1">
    <property type="entry name" value="BLL1000 PROTEIN"/>
    <property type="match status" value="1"/>
</dbReference>
<dbReference type="InterPro" id="IPR010791">
    <property type="entry name" value="AttH_dom"/>
</dbReference>
<sequence>MNRKNTALRRVCFVLFLLAGCAKETSPENSLGALSDPPEGFRQAQAGMTISLPRDLGAHPEYRLEWWYLTANLHSADGEQFGVQWTLFRNGVKPGPYAETEPGWQRNELWLAHAALSRPIDHHFADRAARGGTGQAGVTAQPFKAWIDHWQLEAIDADNWTLAVDGEDFRYHLKLQPRLPVILNGEQGFSAKSAAGGGSMYFSYPSLSIKGEVEVGGKTFQVSGQGWFDREWSSQYLKPDQQGWDWLALHLQDGRHLMAFRVRGADDFYSATLVAADGSAQTLDAREFTLSPIQYRDSRYGEVPVVWQLKAPAAAIDLQIQSWPGDYWNSGVMRYWEGPVTVGGSHVGEGYLEMTGYGD</sequence>
<dbReference type="InterPro" id="IPR023374">
    <property type="entry name" value="AttH-like_dom_sf"/>
</dbReference>
<dbReference type="PANTHER" id="PTHR38591">
    <property type="entry name" value="HYDROLASE"/>
    <property type="match status" value="1"/>
</dbReference>
<keyword evidence="4" id="KW-1185">Reference proteome</keyword>
<gene>
    <name evidence="3" type="ORF">R5R33_17610</name>
</gene>
<evidence type="ECO:0000256" key="1">
    <source>
        <dbReference type="SAM" id="SignalP"/>
    </source>
</evidence>
<proteinExistence type="predicted"/>
<dbReference type="RefSeq" id="WP_318954003.1">
    <property type="nucleotide sequence ID" value="NZ_CP137555.1"/>
</dbReference>
<dbReference type="Gene3D" id="2.40.370.10">
    <property type="entry name" value="AttH-like domain"/>
    <property type="match status" value="2"/>
</dbReference>
<evidence type="ECO:0000313" key="4">
    <source>
        <dbReference type="Proteomes" id="UP001302477"/>
    </source>
</evidence>
<dbReference type="SUPFAM" id="SSF159245">
    <property type="entry name" value="AttH-like"/>
    <property type="match status" value="1"/>
</dbReference>
<name>A0AAU0MZV0_9GAMM</name>
<feature type="domain" description="AttH" evidence="2">
    <location>
        <begin position="65"/>
        <end position="234"/>
    </location>
</feature>
<feature type="chain" id="PRO_5043445726" evidence="1">
    <location>
        <begin position="23"/>
        <end position="359"/>
    </location>
</feature>
<evidence type="ECO:0000259" key="2">
    <source>
        <dbReference type="Pfam" id="PF07143"/>
    </source>
</evidence>
<organism evidence="3 4">
    <name type="scientific">Microbulbifer pacificus</name>
    <dbReference type="NCBI Taxonomy" id="407164"/>
    <lineage>
        <taxon>Bacteria</taxon>
        <taxon>Pseudomonadati</taxon>
        <taxon>Pseudomonadota</taxon>
        <taxon>Gammaproteobacteria</taxon>
        <taxon>Cellvibrionales</taxon>
        <taxon>Microbulbiferaceae</taxon>
        <taxon>Microbulbifer</taxon>
    </lineage>
</organism>
<dbReference type="EMBL" id="CP137555">
    <property type="protein sequence ID" value="WOX05533.1"/>
    <property type="molecule type" value="Genomic_DNA"/>
</dbReference>
<evidence type="ECO:0000313" key="3">
    <source>
        <dbReference type="EMBL" id="WOX05533.1"/>
    </source>
</evidence>
<reference evidence="3 4" key="1">
    <citation type="submission" date="2023-10" db="EMBL/GenBank/DDBJ databases">
        <title>Description of Microbulbifer bruguierae sp. nov., isolated from the sediments of mangrove plant Bruguiera sexangula and comparative genomic analyses of the genus Microbulbifer.</title>
        <authorList>
            <person name="Long M."/>
        </authorList>
    </citation>
    <scope>NUCLEOTIDE SEQUENCE [LARGE SCALE GENOMIC DNA]</scope>
    <source>
        <strain evidence="3 4">SPO729</strain>
    </source>
</reference>
<dbReference type="PROSITE" id="PS51257">
    <property type="entry name" value="PROKAR_LIPOPROTEIN"/>
    <property type="match status" value="1"/>
</dbReference>
<dbReference type="AlphaFoldDB" id="A0AAU0MZV0"/>
<dbReference type="KEGG" id="mpaf:R5R33_17610"/>
<accession>A0AAU0MZV0</accession>
<dbReference type="Pfam" id="PF07143">
    <property type="entry name" value="CrtC"/>
    <property type="match status" value="1"/>
</dbReference>
<dbReference type="Proteomes" id="UP001302477">
    <property type="component" value="Chromosome"/>
</dbReference>
<keyword evidence="1" id="KW-0732">Signal</keyword>